<feature type="region of interest" description="Disordered" evidence="1">
    <location>
        <begin position="485"/>
        <end position="505"/>
    </location>
</feature>
<dbReference type="STRING" id="883156.HMPREF9282_02111"/>
<evidence type="ECO:0008006" key="6">
    <source>
        <dbReference type="Google" id="ProtNLM"/>
    </source>
</evidence>
<evidence type="ECO:0000313" key="4">
    <source>
        <dbReference type="EMBL" id="EKU77394.1"/>
    </source>
</evidence>
<dbReference type="PATRIC" id="fig|883156.3.peg.2064"/>
<evidence type="ECO:0000259" key="2">
    <source>
        <dbReference type="Pfam" id="PF08401"/>
    </source>
</evidence>
<feature type="compositionally biased region" description="Basic and acidic residues" evidence="1">
    <location>
        <begin position="496"/>
        <end position="505"/>
    </location>
</feature>
<evidence type="ECO:0000259" key="3">
    <source>
        <dbReference type="Pfam" id="PF18818"/>
    </source>
</evidence>
<proteinExistence type="predicted"/>
<dbReference type="Pfam" id="PF18818">
    <property type="entry name" value="MPTase-PolyVal"/>
    <property type="match status" value="1"/>
</dbReference>
<dbReference type="InterPro" id="IPR013610">
    <property type="entry name" value="ArdC_N"/>
</dbReference>
<name>K9CYR1_9FIRM</name>
<dbReference type="AlphaFoldDB" id="K9CYR1"/>
<dbReference type="eggNOG" id="COG4227">
    <property type="taxonomic scope" value="Bacteria"/>
</dbReference>
<feature type="domain" description="N-terminal" evidence="2">
    <location>
        <begin position="11"/>
        <end position="139"/>
    </location>
</feature>
<comment type="caution">
    <text evidence="4">The sequence shown here is derived from an EMBL/GenBank/DDBJ whole genome shotgun (WGS) entry which is preliminary data.</text>
</comment>
<accession>K9CYR1</accession>
<feature type="domain" description="Polyvalent protein metallopeptidase" evidence="3">
    <location>
        <begin position="167"/>
        <end position="293"/>
    </location>
</feature>
<dbReference type="GO" id="GO:0003697">
    <property type="term" value="F:single-stranded DNA binding"/>
    <property type="evidence" value="ECO:0007669"/>
    <property type="project" value="InterPro"/>
</dbReference>
<dbReference type="HOGENOM" id="CLU_539616_0_0_9"/>
<dbReference type="Proteomes" id="UP000009891">
    <property type="component" value="Unassembled WGS sequence"/>
</dbReference>
<dbReference type="InterPro" id="IPR041459">
    <property type="entry name" value="MPTase-PolyVal"/>
</dbReference>
<dbReference type="OrthoDB" id="9792687at2"/>
<evidence type="ECO:0000313" key="5">
    <source>
        <dbReference type="Proteomes" id="UP000009891"/>
    </source>
</evidence>
<keyword evidence="5" id="KW-1185">Reference proteome</keyword>
<dbReference type="Pfam" id="PF08401">
    <property type="entry name" value="ArdcN"/>
    <property type="match status" value="1"/>
</dbReference>
<organism evidence="4 5">
    <name type="scientific">Veillonella seminalis ACS-216-V-Col6b</name>
    <dbReference type="NCBI Taxonomy" id="883156"/>
    <lineage>
        <taxon>Bacteria</taxon>
        <taxon>Bacillati</taxon>
        <taxon>Bacillota</taxon>
        <taxon>Negativicutes</taxon>
        <taxon>Veillonellales</taxon>
        <taxon>Veillonellaceae</taxon>
        <taxon>Veillonella</taxon>
    </lineage>
</organism>
<reference evidence="4 5" key="1">
    <citation type="submission" date="2012-09" db="EMBL/GenBank/DDBJ databases">
        <title>The Genome Sequence of Veillonella ratti ACS-216-V-COL6B.</title>
        <authorList>
            <consortium name="The Broad Institute Genome Sequencing Platform"/>
            <person name="Earl A."/>
            <person name="Ward D."/>
            <person name="Feldgarden M."/>
            <person name="Gevers D."/>
            <person name="Saerens B."/>
            <person name="Vaneechoutte M."/>
            <person name="Walker B."/>
            <person name="Young S.K."/>
            <person name="Zeng Q."/>
            <person name="Gargeya S."/>
            <person name="Fitzgerald M."/>
            <person name="Haas B."/>
            <person name="Abouelleil A."/>
            <person name="Alvarado L."/>
            <person name="Arachchi H.M."/>
            <person name="Berlin A."/>
            <person name="Chapman S.B."/>
            <person name="Goldberg J."/>
            <person name="Griggs A."/>
            <person name="Gujja S."/>
            <person name="Hansen M."/>
            <person name="Howarth C."/>
            <person name="Imamovic A."/>
            <person name="Larimer J."/>
            <person name="McCowen C."/>
            <person name="Montmayeur A."/>
            <person name="Murphy C."/>
            <person name="Neiman D."/>
            <person name="Pearson M."/>
            <person name="Priest M."/>
            <person name="Roberts A."/>
            <person name="Saif S."/>
            <person name="Shea T."/>
            <person name="Sisk P."/>
            <person name="Sykes S."/>
            <person name="Wortman J."/>
            <person name="Nusbaum C."/>
            <person name="Birren B."/>
        </authorList>
    </citation>
    <scope>NUCLEOTIDE SEQUENCE [LARGE SCALE GENOMIC DNA]</scope>
    <source>
        <strain evidence="4 5">ACS-216-V-Col6b</strain>
    </source>
</reference>
<sequence>MSNKSKQIIGDSRQELVNYLIERIETEKKLPWDDGMAKKFQNHNPASGTVYSGVNSLRLFIESEKKKYEDNRWVTFKQGCLDLGLKLKKGSKGTVVEYWNHIKPDTPEFEKYTKNWTEEDKALAYSNGGIRISTYSTVFNAEQFEKFPAIQKKEQMDYSSNQTEQVLESIISNSEAPITYNARGKNAYSKLKDEIYLTDRELFKTKEAFYDTALHEIAHSTGHESRLNRALDAYGKNKISYAEEELVAEFSAAFIKGKYGLKTTQESIDNHAGYLQGWANELKKDPNILFRAVGKAQQAANYIEDRMIDKELKLEQSHEILSKKTPPEKQFESNTADNPIILSTTKDFQKLLQINENATLNSLQEDLIDIEEPDLKVFEKHLNSKEPFHLETFLHKFNADAKEKIILETPRQLNLKQEEVNLQFIQNYTAIKERTLQEISKQNTIKKEEALTKTQKQPTNEEKALPKGLHRPIYEEPVVIKSGSIKRSVSMKNKGNKKEKPIIKR</sequence>
<gene>
    <name evidence="4" type="ORF">HMPREF9282_02111</name>
</gene>
<evidence type="ECO:0000256" key="1">
    <source>
        <dbReference type="SAM" id="MobiDB-lite"/>
    </source>
</evidence>
<protein>
    <recommendedName>
        <fullName evidence="6">DUF1738 domain-containing protein</fullName>
    </recommendedName>
</protein>
<dbReference type="EMBL" id="AHAF01000023">
    <property type="protein sequence ID" value="EKU77394.1"/>
    <property type="molecule type" value="Genomic_DNA"/>
</dbReference>
<dbReference type="RefSeq" id="WP_006556995.1">
    <property type="nucleotide sequence ID" value="NZ_JH992939.1"/>
</dbReference>